<evidence type="ECO:0000256" key="1">
    <source>
        <dbReference type="ARBA" id="ARBA00010716"/>
    </source>
</evidence>
<reference evidence="10 11" key="1">
    <citation type="submission" date="2019-04" db="EMBL/GenBank/DDBJ databases">
        <title>Sphingomonas psychrotolerans sp. nov., isolated from soil in the Tianshan Mountains, Xinjiang, China.</title>
        <authorList>
            <person name="Luo Y."/>
            <person name="Sheng H."/>
        </authorList>
    </citation>
    <scope>NUCLEOTIDE SEQUENCE [LARGE SCALE GENOMIC DNA]</scope>
    <source>
        <strain evidence="10 11">KIS18-15</strain>
    </source>
</reference>
<organism evidence="10 11">
    <name type="scientific">Sphingomonas naasensis</name>
    <dbReference type="NCBI Taxonomy" id="1344951"/>
    <lineage>
        <taxon>Bacteria</taxon>
        <taxon>Pseudomonadati</taxon>
        <taxon>Pseudomonadota</taxon>
        <taxon>Alphaproteobacteria</taxon>
        <taxon>Sphingomonadales</taxon>
        <taxon>Sphingomonadaceae</taxon>
        <taxon>Sphingomonas</taxon>
    </lineage>
</organism>
<comment type="similarity">
    <text evidence="1 5">Belongs to the metallo-dependent hydrolases superfamily. NagA family.</text>
</comment>
<dbReference type="GO" id="GO:0006046">
    <property type="term" value="P:N-acetylglucosamine catabolic process"/>
    <property type="evidence" value="ECO:0007669"/>
    <property type="project" value="TreeGrafter"/>
</dbReference>
<gene>
    <name evidence="10" type="primary">nagA</name>
    <name evidence="10" type="ORF">E5A74_03920</name>
</gene>
<evidence type="ECO:0000256" key="2">
    <source>
        <dbReference type="ARBA" id="ARBA00022723"/>
    </source>
</evidence>
<evidence type="ECO:0000256" key="5">
    <source>
        <dbReference type="PIRNR" id="PIRNR038994"/>
    </source>
</evidence>
<dbReference type="FunFam" id="3.20.20.140:FF:000004">
    <property type="entry name" value="N-acetylglucosamine-6-phosphate deacetylase"/>
    <property type="match status" value="1"/>
</dbReference>
<accession>A0A4S1WSE5</accession>
<feature type="binding site" evidence="8">
    <location>
        <position position="129"/>
    </location>
    <ligand>
        <name>Zn(2+)</name>
        <dbReference type="ChEBI" id="CHEBI:29105"/>
    </ligand>
</feature>
<comment type="caution">
    <text evidence="10">The sequence shown here is derived from an EMBL/GenBank/DDBJ whole genome shotgun (WGS) entry which is preliminary data.</text>
</comment>
<evidence type="ECO:0000313" key="10">
    <source>
        <dbReference type="EMBL" id="TGX46311.1"/>
    </source>
</evidence>
<evidence type="ECO:0000256" key="7">
    <source>
        <dbReference type="PIRSR" id="PIRSR038994-2"/>
    </source>
</evidence>
<proteinExistence type="inferred from homology"/>
<feature type="binding site" evidence="8">
    <location>
        <position position="193"/>
    </location>
    <ligand>
        <name>Zn(2+)</name>
        <dbReference type="ChEBI" id="CHEBI:29105"/>
    </ligand>
</feature>
<dbReference type="InterPro" id="IPR003764">
    <property type="entry name" value="GlcNAc_6-P_deAcase"/>
</dbReference>
<dbReference type="InterPro" id="IPR032466">
    <property type="entry name" value="Metal_Hydrolase"/>
</dbReference>
<dbReference type="NCBIfam" id="TIGR00221">
    <property type="entry name" value="nagA"/>
    <property type="match status" value="1"/>
</dbReference>
<dbReference type="Pfam" id="PF01979">
    <property type="entry name" value="Amidohydro_1"/>
    <property type="match status" value="1"/>
</dbReference>
<feature type="domain" description="Amidohydrolase-related" evidence="9">
    <location>
        <begin position="51"/>
        <end position="375"/>
    </location>
</feature>
<keyword evidence="11" id="KW-1185">Reference proteome</keyword>
<feature type="binding site" evidence="7">
    <location>
        <position position="140"/>
    </location>
    <ligand>
        <name>substrate</name>
    </ligand>
</feature>
<feature type="binding site" evidence="7">
    <location>
        <begin position="217"/>
        <end position="218"/>
    </location>
    <ligand>
        <name>substrate</name>
    </ligand>
</feature>
<feature type="binding site" evidence="7">
    <location>
        <position position="225"/>
    </location>
    <ligand>
        <name>substrate</name>
    </ligand>
</feature>
<dbReference type="SUPFAM" id="SSF51556">
    <property type="entry name" value="Metallo-dependent hydrolases"/>
    <property type="match status" value="1"/>
</dbReference>
<dbReference type="PANTHER" id="PTHR11113">
    <property type="entry name" value="N-ACETYLGLUCOSAMINE-6-PHOSPHATE DEACETYLASE"/>
    <property type="match status" value="1"/>
</dbReference>
<dbReference type="OrthoDB" id="9776488at2"/>
<dbReference type="EC" id="3.5.1.25" evidence="10"/>
<sequence length="380" mass="39411">MVTALVHGRVLRAGALRDGEAVLLDGERIAAIVPLAEVPADAARHDLQGAMLLPGFIDTQVNGGGGVLFNDSTSVEGIAAIGAAHRRFGTTGFLPTLISDDLEVIRHAVAAVDAAITEGVPGVLGIHIEGPFLNVERRGIHRADKIRELDEEGLAILTSLKRGRTLVTLAPERTTPATIRRLTDAGVIVAAGHSNATYEQSIAAVEAGTTGITHLFNAMSPLTSRAPGLTGASLERPELICGIIVDGHHVSPTTLKIALRCKPPEQLMLVTDAMPSVGSDSDEFLLQGRHIRVLDGVCRDVDGTIAGSHLDMATALANTMRLLGAPIEAAACMAAHAPAAFLGLADSLGQIAPGYRADLVALDDAFHVTGTWIGGAGIEA</sequence>
<feature type="binding site" evidence="7">
    <location>
        <begin position="305"/>
        <end position="307"/>
    </location>
    <ligand>
        <name>substrate</name>
    </ligand>
</feature>
<dbReference type="PANTHER" id="PTHR11113:SF14">
    <property type="entry name" value="N-ACETYLGLUCOSAMINE-6-PHOSPHATE DEACETYLASE"/>
    <property type="match status" value="1"/>
</dbReference>
<dbReference type="CDD" id="cd00854">
    <property type="entry name" value="NagA"/>
    <property type="match status" value="1"/>
</dbReference>
<dbReference type="GO" id="GO:0046872">
    <property type="term" value="F:metal ion binding"/>
    <property type="evidence" value="ECO:0007669"/>
    <property type="project" value="UniProtKB-KW"/>
</dbReference>
<keyword evidence="4 5" id="KW-0119">Carbohydrate metabolism</keyword>
<evidence type="ECO:0000313" key="11">
    <source>
        <dbReference type="Proteomes" id="UP000309848"/>
    </source>
</evidence>
<evidence type="ECO:0000259" key="9">
    <source>
        <dbReference type="Pfam" id="PF01979"/>
    </source>
</evidence>
<name>A0A4S1WSE5_9SPHN</name>
<dbReference type="RefSeq" id="WP_135982923.1">
    <property type="nucleotide sequence ID" value="NZ_JAASQM010000001.1"/>
</dbReference>
<dbReference type="InterPro" id="IPR006680">
    <property type="entry name" value="Amidohydro-rel"/>
</dbReference>
<evidence type="ECO:0000256" key="6">
    <source>
        <dbReference type="PIRSR" id="PIRSR038994-1"/>
    </source>
</evidence>
<keyword evidence="2 8" id="KW-0479">Metal-binding</keyword>
<protein>
    <submittedName>
        <fullName evidence="10">N-acetylglucosamine-6-phosphate deacetylase</fullName>
        <ecNumber evidence="10">3.5.1.25</ecNumber>
    </submittedName>
</protein>
<dbReference type="PIRSF" id="PIRSF038994">
    <property type="entry name" value="NagA"/>
    <property type="match status" value="1"/>
</dbReference>
<feature type="active site" description="Proton donor/acceptor" evidence="6">
    <location>
        <position position="272"/>
    </location>
</feature>
<dbReference type="InterPro" id="IPR011059">
    <property type="entry name" value="Metal-dep_hydrolase_composite"/>
</dbReference>
<evidence type="ECO:0000256" key="4">
    <source>
        <dbReference type="ARBA" id="ARBA00023277"/>
    </source>
</evidence>
<feature type="binding site" evidence="7">
    <location>
        <position position="249"/>
    </location>
    <ligand>
        <name>substrate</name>
    </ligand>
</feature>
<keyword evidence="3 5" id="KW-0378">Hydrolase</keyword>
<comment type="cofactor">
    <cofactor evidence="8">
        <name>a divalent metal cation</name>
        <dbReference type="ChEBI" id="CHEBI:60240"/>
    </cofactor>
    <text evidence="8">Binds 1 divalent metal cation per subunit.</text>
</comment>
<evidence type="ECO:0000256" key="8">
    <source>
        <dbReference type="PIRSR" id="PIRSR038994-3"/>
    </source>
</evidence>
<dbReference type="GO" id="GO:0008448">
    <property type="term" value="F:N-acetylglucosamine-6-phosphate deacetylase activity"/>
    <property type="evidence" value="ECO:0007669"/>
    <property type="project" value="UniProtKB-EC"/>
</dbReference>
<evidence type="ECO:0000256" key="3">
    <source>
        <dbReference type="ARBA" id="ARBA00022801"/>
    </source>
</evidence>
<dbReference type="Gene3D" id="3.20.20.140">
    <property type="entry name" value="Metal-dependent hydrolases"/>
    <property type="match status" value="1"/>
</dbReference>
<dbReference type="EMBL" id="SRXU01000001">
    <property type="protein sequence ID" value="TGX46311.1"/>
    <property type="molecule type" value="Genomic_DNA"/>
</dbReference>
<dbReference type="AlphaFoldDB" id="A0A4S1WSE5"/>
<dbReference type="SUPFAM" id="SSF51338">
    <property type="entry name" value="Composite domain of metallo-dependent hydrolases"/>
    <property type="match status" value="1"/>
</dbReference>
<dbReference type="Proteomes" id="UP000309848">
    <property type="component" value="Unassembled WGS sequence"/>
</dbReference>
<feature type="binding site" evidence="8">
    <location>
        <position position="214"/>
    </location>
    <ligand>
        <name>Zn(2+)</name>
        <dbReference type="ChEBI" id="CHEBI:29105"/>
    </ligand>
</feature>
<dbReference type="Gene3D" id="2.30.40.10">
    <property type="entry name" value="Urease, subunit C, domain 1"/>
    <property type="match status" value="1"/>
</dbReference>